<organism evidence="2 3">
    <name type="scientific">Caballeronia sordidicola</name>
    <name type="common">Burkholderia sordidicola</name>
    <dbReference type="NCBI Taxonomy" id="196367"/>
    <lineage>
        <taxon>Bacteria</taxon>
        <taxon>Pseudomonadati</taxon>
        <taxon>Pseudomonadota</taxon>
        <taxon>Betaproteobacteria</taxon>
        <taxon>Burkholderiales</taxon>
        <taxon>Burkholderiaceae</taxon>
        <taxon>Caballeronia</taxon>
    </lineage>
</organism>
<dbReference type="EMBL" id="MTHB01000013">
    <property type="protein sequence ID" value="OXC80519.1"/>
    <property type="molecule type" value="Genomic_DNA"/>
</dbReference>
<evidence type="ECO:0000313" key="3">
    <source>
        <dbReference type="Proteomes" id="UP000214720"/>
    </source>
</evidence>
<reference evidence="3" key="1">
    <citation type="submission" date="2017-01" db="EMBL/GenBank/DDBJ databases">
        <title>Genome Analysis of Deinococcus marmoris KOPRI26562.</title>
        <authorList>
            <person name="Kim J.H."/>
            <person name="Oh H.-M."/>
        </authorList>
    </citation>
    <scope>NUCLEOTIDE SEQUENCE [LARGE SCALE GENOMIC DNA]</scope>
    <source>
        <strain evidence="3">PAMC 26633</strain>
    </source>
</reference>
<dbReference type="AlphaFoldDB" id="A0A226XBM4"/>
<sequence>MVMVASVHAQLVNIKGVGVVQYTGSAADPQAKDEALRKAQVNAIERYYASNGEAESENFDNVRDKVEGNLDKFVLDATTLSEQDQPDSHRYTVSVRAELNVAKLRNTLKASSATAKTAAGQKSTLTFVFLARQVASVKSFDARVYKRADMNVSGSLRGTESVSGSEGESVDDAHVSTNATKRKNAVSSENVSASVQTGGSTTQKADDVQWKLMPSGNLDAAVSGIFAQAGFDVVDVGYVEPQSHGLLSLKALQDDYKTGDDPKPQTLRNTAAGLQAAQVPYLALTTLDVGTKDVDPDTGLTRVYVTVTGKVLDLSGRFPRTVSSVGPEQYAGTGPSQDVAQTNALKLAADKAARELVNQINVVGVR</sequence>
<protein>
    <submittedName>
        <fullName evidence="2">Uncharacterized protein</fullName>
    </submittedName>
</protein>
<feature type="region of interest" description="Disordered" evidence="1">
    <location>
        <begin position="155"/>
        <end position="206"/>
    </location>
</feature>
<evidence type="ECO:0000256" key="1">
    <source>
        <dbReference type="SAM" id="MobiDB-lite"/>
    </source>
</evidence>
<name>A0A226XBM4_CABSO</name>
<accession>A0A226XBM4</accession>
<gene>
    <name evidence="2" type="ORF">BSU04_01355</name>
</gene>
<comment type="caution">
    <text evidence="2">The sequence shown here is derived from an EMBL/GenBank/DDBJ whole genome shotgun (WGS) entry which is preliminary data.</text>
</comment>
<proteinExistence type="predicted"/>
<feature type="compositionally biased region" description="Low complexity" evidence="1">
    <location>
        <begin position="185"/>
        <end position="195"/>
    </location>
</feature>
<evidence type="ECO:0000313" key="2">
    <source>
        <dbReference type="EMBL" id="OXC80519.1"/>
    </source>
</evidence>
<dbReference type="Proteomes" id="UP000214720">
    <property type="component" value="Unassembled WGS sequence"/>
</dbReference>